<feature type="transmembrane region" description="Helical" evidence="4">
    <location>
        <begin position="140"/>
        <end position="159"/>
    </location>
</feature>
<name>A0A9W6GN98_9FUSO</name>
<dbReference type="SMART" id="SM00387">
    <property type="entry name" value="HATPase_c"/>
    <property type="match status" value="1"/>
</dbReference>
<dbReference type="Gene3D" id="3.30.565.10">
    <property type="entry name" value="Histidine kinase-like ATPase, C-terminal domain"/>
    <property type="match status" value="1"/>
</dbReference>
<evidence type="ECO:0000259" key="5">
    <source>
        <dbReference type="PROSITE" id="PS50109"/>
    </source>
</evidence>
<dbReference type="InterPro" id="IPR004358">
    <property type="entry name" value="Sig_transdc_His_kin-like_C"/>
</dbReference>
<reference evidence="6" key="1">
    <citation type="submission" date="2022-12" db="EMBL/GenBank/DDBJ databases">
        <title>Reference genome sequencing for broad-spectrum identification of bacterial and archaeal isolates by mass spectrometry.</title>
        <authorList>
            <person name="Sekiguchi Y."/>
            <person name="Tourlousse D.M."/>
        </authorList>
    </citation>
    <scope>NUCLEOTIDE SEQUENCE</scope>
    <source>
        <strain evidence="6">10succ1</strain>
    </source>
</reference>
<dbReference type="InterPro" id="IPR005467">
    <property type="entry name" value="His_kinase_dom"/>
</dbReference>
<evidence type="ECO:0000256" key="4">
    <source>
        <dbReference type="SAM" id="Phobius"/>
    </source>
</evidence>
<sequence>MKKKFKLPIYLISILIFSELFFYPVNIRTRVSIGIVVLHFILLVEGGGFYKKLIPLSALAIFTERILYYRLFGHLSFGEAFTEGYPILFYYMVYLSVTALSKFQNRGLSQKIILLFAADTLSNTMELSLRGEITPQNIKYILLVSLTRVVAAFIIYLIYKYRMMIMADDLHQKKYISLNLLVSSLEAELFYLKKSTVDIEDVMQRAHKLYLDSNETARVKEEALEIARDVHEIKKDYMRIISGMERNLSNFKRENSLPLSKLCEIISANTRSYIESVGKEIDFSMVNKLDTSVRDYHKLFIIINNLVINAIEALGKKGWVEVRFRADERSLFVEVEDNGRGISEKNIPLLFKAGFTTKYNKETGEMNTGLGLSHVENILETIDGNIKVESILTKGTKFIVTIPLESL</sequence>
<evidence type="ECO:0000313" key="6">
    <source>
        <dbReference type="EMBL" id="GLI57045.1"/>
    </source>
</evidence>
<dbReference type="PRINTS" id="PR00344">
    <property type="entry name" value="BCTRLSENSOR"/>
</dbReference>
<protein>
    <recommendedName>
        <fullName evidence="2">histidine kinase</fullName>
        <ecNumber evidence="2">2.7.13.3</ecNumber>
    </recommendedName>
</protein>
<feature type="domain" description="Histidine kinase" evidence="5">
    <location>
        <begin position="295"/>
        <end position="406"/>
    </location>
</feature>
<dbReference type="CDD" id="cd00075">
    <property type="entry name" value="HATPase"/>
    <property type="match status" value="1"/>
</dbReference>
<dbReference type="EC" id="2.7.13.3" evidence="2"/>
<dbReference type="Pfam" id="PF02518">
    <property type="entry name" value="HATPase_c"/>
    <property type="match status" value="1"/>
</dbReference>
<keyword evidence="3" id="KW-0597">Phosphoprotein</keyword>
<comment type="caution">
    <text evidence="6">The sequence shown here is derived from an EMBL/GenBank/DDBJ whole genome shotgun (WGS) entry which is preliminary data.</text>
</comment>
<accession>A0A9W6GN98</accession>
<feature type="transmembrane region" description="Helical" evidence="4">
    <location>
        <begin position="71"/>
        <end position="93"/>
    </location>
</feature>
<keyword evidence="6" id="KW-0808">Transferase</keyword>
<dbReference type="SUPFAM" id="SSF55874">
    <property type="entry name" value="ATPase domain of HSP90 chaperone/DNA topoisomerase II/histidine kinase"/>
    <property type="match status" value="1"/>
</dbReference>
<dbReference type="InterPro" id="IPR036890">
    <property type="entry name" value="HATPase_C_sf"/>
</dbReference>
<gene>
    <name evidence="6" type="primary">glnK</name>
    <name evidence="6" type="ORF">PM10SUCC1_25590</name>
</gene>
<keyword evidence="7" id="KW-1185">Reference proteome</keyword>
<keyword evidence="4" id="KW-1133">Transmembrane helix</keyword>
<dbReference type="PROSITE" id="PS50109">
    <property type="entry name" value="HIS_KIN"/>
    <property type="match status" value="1"/>
</dbReference>
<dbReference type="Proteomes" id="UP001144471">
    <property type="component" value="Unassembled WGS sequence"/>
</dbReference>
<keyword evidence="6" id="KW-0418">Kinase</keyword>
<dbReference type="PANTHER" id="PTHR43547:SF10">
    <property type="entry name" value="SENSOR HISTIDINE KINASE DCUS"/>
    <property type="match status" value="1"/>
</dbReference>
<evidence type="ECO:0000256" key="1">
    <source>
        <dbReference type="ARBA" id="ARBA00000085"/>
    </source>
</evidence>
<comment type="catalytic activity">
    <reaction evidence="1">
        <text>ATP + protein L-histidine = ADP + protein N-phospho-L-histidine.</text>
        <dbReference type="EC" id="2.7.13.3"/>
    </reaction>
</comment>
<evidence type="ECO:0000256" key="3">
    <source>
        <dbReference type="ARBA" id="ARBA00022553"/>
    </source>
</evidence>
<keyword evidence="4" id="KW-0472">Membrane</keyword>
<feature type="transmembrane region" description="Helical" evidence="4">
    <location>
        <begin position="7"/>
        <end position="25"/>
    </location>
</feature>
<dbReference type="InterPro" id="IPR003594">
    <property type="entry name" value="HATPase_dom"/>
</dbReference>
<feature type="transmembrane region" description="Helical" evidence="4">
    <location>
        <begin position="31"/>
        <end position="50"/>
    </location>
</feature>
<dbReference type="AlphaFoldDB" id="A0A9W6GN98"/>
<evidence type="ECO:0000313" key="7">
    <source>
        <dbReference type="Proteomes" id="UP001144471"/>
    </source>
</evidence>
<dbReference type="PANTHER" id="PTHR43547">
    <property type="entry name" value="TWO-COMPONENT HISTIDINE KINASE"/>
    <property type="match status" value="1"/>
</dbReference>
<dbReference type="RefSeq" id="WP_281836488.1">
    <property type="nucleotide sequence ID" value="NZ_BSDY01000012.1"/>
</dbReference>
<keyword evidence="4" id="KW-0812">Transmembrane</keyword>
<organism evidence="6 7">
    <name type="scientific">Propionigenium maris DSM 9537</name>
    <dbReference type="NCBI Taxonomy" id="1123000"/>
    <lineage>
        <taxon>Bacteria</taxon>
        <taxon>Fusobacteriati</taxon>
        <taxon>Fusobacteriota</taxon>
        <taxon>Fusobacteriia</taxon>
        <taxon>Fusobacteriales</taxon>
        <taxon>Fusobacteriaceae</taxon>
        <taxon>Propionigenium</taxon>
    </lineage>
</organism>
<dbReference type="GO" id="GO:0000155">
    <property type="term" value="F:phosphorelay sensor kinase activity"/>
    <property type="evidence" value="ECO:0007669"/>
    <property type="project" value="TreeGrafter"/>
</dbReference>
<evidence type="ECO:0000256" key="2">
    <source>
        <dbReference type="ARBA" id="ARBA00012438"/>
    </source>
</evidence>
<dbReference type="EMBL" id="BSDY01000012">
    <property type="protein sequence ID" value="GLI57045.1"/>
    <property type="molecule type" value="Genomic_DNA"/>
</dbReference>
<proteinExistence type="predicted"/>